<evidence type="ECO:0000313" key="3">
    <source>
        <dbReference type="WBParaSite" id="MBELARI_LOCUS5873"/>
    </source>
</evidence>
<feature type="coiled-coil region" evidence="1">
    <location>
        <begin position="349"/>
        <end position="376"/>
    </location>
</feature>
<keyword evidence="2" id="KW-1185">Reference proteome</keyword>
<evidence type="ECO:0000313" key="2">
    <source>
        <dbReference type="Proteomes" id="UP000887575"/>
    </source>
</evidence>
<dbReference type="AlphaFoldDB" id="A0AAF3FIG8"/>
<keyword evidence="1" id="KW-0175">Coiled coil</keyword>
<protein>
    <submittedName>
        <fullName evidence="3">Uncharacterized protein</fullName>
    </submittedName>
</protein>
<feature type="coiled-coil region" evidence="1">
    <location>
        <begin position="103"/>
        <end position="289"/>
    </location>
</feature>
<dbReference type="SUPFAM" id="SSF57997">
    <property type="entry name" value="Tropomyosin"/>
    <property type="match status" value="1"/>
</dbReference>
<feature type="coiled-coil region" evidence="1">
    <location>
        <begin position="12"/>
        <end position="67"/>
    </location>
</feature>
<reference evidence="3" key="1">
    <citation type="submission" date="2024-02" db="UniProtKB">
        <authorList>
            <consortium name="WormBaseParasite"/>
        </authorList>
    </citation>
    <scope>IDENTIFICATION</scope>
</reference>
<name>A0AAF3FIG8_9BILA</name>
<organism evidence="2 3">
    <name type="scientific">Mesorhabditis belari</name>
    <dbReference type="NCBI Taxonomy" id="2138241"/>
    <lineage>
        <taxon>Eukaryota</taxon>
        <taxon>Metazoa</taxon>
        <taxon>Ecdysozoa</taxon>
        <taxon>Nematoda</taxon>
        <taxon>Chromadorea</taxon>
        <taxon>Rhabditida</taxon>
        <taxon>Rhabditina</taxon>
        <taxon>Rhabditomorpha</taxon>
        <taxon>Rhabditoidea</taxon>
        <taxon>Rhabditidae</taxon>
        <taxon>Mesorhabditinae</taxon>
        <taxon>Mesorhabditis</taxon>
    </lineage>
</organism>
<sequence length="491" mass="58076">MQQFVSSPLLREKRFARENQELRKKIDDLEDTNNETEMRYKSVVAEMDTMETKLKLAKSRNDDLQKQLQYKSTALENNESALNDLKKRHEYQASDVSTWKMDYHKALRTIEEKETTIKGLEQDKELYMAQLKTYGEKFRDADAEIEELTTKMRALEKYKRLFEEKEDELQNLIAENTSDRRARQLDAEKKEQQYLEDFRQQEKAMRDLKEKLDSSEQLHIEQMQLMEMERKKEREARDSLQEQIKKLEAFNMQLKQMKDNIKEGETLETARLIDENTALRRQVTDLQEREHILQTHLFDHQHLIGELRKEILALEEQCQKFETWNRQLKASLEKSLAIEEQSKAQFEQILALTRSFDKLEEEKHRLETKLVAEEKKYCDVPSAMVDENTAPLGEPILSPTSKAIENEVEPRSRRAISTRNRSLAVFPSNAPRELNYTQDKYSRLRDLASRNTIAQPHLKESYFLETNSPNSEAILRGNAMVKHEPITPKHH</sequence>
<proteinExistence type="predicted"/>
<dbReference type="Proteomes" id="UP000887575">
    <property type="component" value="Unassembled WGS sequence"/>
</dbReference>
<accession>A0AAF3FIG8</accession>
<evidence type="ECO:0000256" key="1">
    <source>
        <dbReference type="SAM" id="Coils"/>
    </source>
</evidence>
<dbReference type="WBParaSite" id="MBELARI_LOCUS5873">
    <property type="protein sequence ID" value="MBELARI_LOCUS5873"/>
    <property type="gene ID" value="MBELARI_LOCUS5873"/>
</dbReference>
<dbReference type="Gene3D" id="1.10.287.1490">
    <property type="match status" value="1"/>
</dbReference>